<evidence type="ECO:0000259" key="5">
    <source>
        <dbReference type="Pfam" id="PF04542"/>
    </source>
</evidence>
<dbReference type="Gene3D" id="1.10.10.10">
    <property type="entry name" value="Winged helix-like DNA-binding domain superfamily/Winged helix DNA-binding domain"/>
    <property type="match status" value="1"/>
</dbReference>
<dbReference type="Gene3D" id="1.10.1740.10">
    <property type="match status" value="1"/>
</dbReference>
<keyword evidence="2" id="KW-0805">Transcription regulation</keyword>
<organism evidence="7 8">
    <name type="scientific">Novispirillum itersonii</name>
    <name type="common">Aquaspirillum itersonii</name>
    <dbReference type="NCBI Taxonomy" id="189"/>
    <lineage>
        <taxon>Bacteria</taxon>
        <taxon>Pseudomonadati</taxon>
        <taxon>Pseudomonadota</taxon>
        <taxon>Alphaproteobacteria</taxon>
        <taxon>Rhodospirillales</taxon>
        <taxon>Novispirillaceae</taxon>
        <taxon>Novispirillum</taxon>
    </lineage>
</organism>
<evidence type="ECO:0000256" key="2">
    <source>
        <dbReference type="ARBA" id="ARBA00023015"/>
    </source>
</evidence>
<dbReference type="NCBIfam" id="TIGR02937">
    <property type="entry name" value="sigma70-ECF"/>
    <property type="match status" value="1"/>
</dbReference>
<evidence type="ECO:0000256" key="4">
    <source>
        <dbReference type="ARBA" id="ARBA00023163"/>
    </source>
</evidence>
<dbReference type="AlphaFoldDB" id="A0A7W9ZJ08"/>
<dbReference type="Pfam" id="PF08281">
    <property type="entry name" value="Sigma70_r4_2"/>
    <property type="match status" value="1"/>
</dbReference>
<dbReference type="SUPFAM" id="SSF88659">
    <property type="entry name" value="Sigma3 and sigma4 domains of RNA polymerase sigma factors"/>
    <property type="match status" value="1"/>
</dbReference>
<evidence type="ECO:0000256" key="1">
    <source>
        <dbReference type="ARBA" id="ARBA00010641"/>
    </source>
</evidence>
<dbReference type="EMBL" id="JACIIX010000023">
    <property type="protein sequence ID" value="MBB6212391.1"/>
    <property type="molecule type" value="Genomic_DNA"/>
</dbReference>
<dbReference type="InterPro" id="IPR013325">
    <property type="entry name" value="RNA_pol_sigma_r2"/>
</dbReference>
<dbReference type="InterPro" id="IPR039425">
    <property type="entry name" value="RNA_pol_sigma-70-like"/>
</dbReference>
<dbReference type="GO" id="GO:0003677">
    <property type="term" value="F:DNA binding"/>
    <property type="evidence" value="ECO:0007669"/>
    <property type="project" value="InterPro"/>
</dbReference>
<accession>A0A7W9ZJ08</accession>
<proteinExistence type="inferred from homology"/>
<protein>
    <submittedName>
        <fullName evidence="7">RNA polymerase sigma-70 factor (ECF subfamily)</fullName>
    </submittedName>
</protein>
<reference evidence="7 8" key="1">
    <citation type="submission" date="2020-08" db="EMBL/GenBank/DDBJ databases">
        <title>Genomic Encyclopedia of Type Strains, Phase IV (KMG-IV): sequencing the most valuable type-strain genomes for metagenomic binning, comparative biology and taxonomic classification.</title>
        <authorList>
            <person name="Goeker M."/>
        </authorList>
    </citation>
    <scope>NUCLEOTIDE SEQUENCE [LARGE SCALE GENOMIC DNA]</scope>
    <source>
        <strain evidence="7 8">DSM 11590</strain>
    </source>
</reference>
<dbReference type="Proteomes" id="UP000544872">
    <property type="component" value="Unassembled WGS sequence"/>
</dbReference>
<dbReference type="InterPro" id="IPR013324">
    <property type="entry name" value="RNA_pol_sigma_r3/r4-like"/>
</dbReference>
<feature type="domain" description="RNA polymerase sigma-70 region 2" evidence="5">
    <location>
        <begin position="21"/>
        <end position="81"/>
    </location>
</feature>
<keyword evidence="3" id="KW-0731">Sigma factor</keyword>
<sequence>MMATDRSRNAACAPLLDRAARLRPTLLRIARRRTGCPYRAEDVVQDVFLKLLQTPAKEADGITDAYIRRMVSNLAIDRCRRCTLERTLFASLDDPDITPPCQTATAETRLVSNDGLRRVARELRGLPDRDRRIFLLHRLDGIPQKDIADSHRLSRASVCGIIRKAHDRCAQAAGVSGTGREGAA</sequence>
<feature type="domain" description="RNA polymerase sigma factor 70 region 4 type 2" evidence="6">
    <location>
        <begin position="117"/>
        <end position="158"/>
    </location>
</feature>
<name>A0A7W9ZJ08_NOVIT</name>
<dbReference type="InterPro" id="IPR007627">
    <property type="entry name" value="RNA_pol_sigma70_r2"/>
</dbReference>
<dbReference type="InterPro" id="IPR013249">
    <property type="entry name" value="RNA_pol_sigma70_r4_t2"/>
</dbReference>
<dbReference type="GO" id="GO:0016987">
    <property type="term" value="F:sigma factor activity"/>
    <property type="evidence" value="ECO:0007669"/>
    <property type="project" value="UniProtKB-KW"/>
</dbReference>
<dbReference type="SUPFAM" id="SSF88946">
    <property type="entry name" value="Sigma2 domain of RNA polymerase sigma factors"/>
    <property type="match status" value="1"/>
</dbReference>
<dbReference type="InterPro" id="IPR036388">
    <property type="entry name" value="WH-like_DNA-bd_sf"/>
</dbReference>
<gene>
    <name evidence="7" type="ORF">FHS48_003845</name>
</gene>
<dbReference type="PANTHER" id="PTHR43133:SF63">
    <property type="entry name" value="RNA POLYMERASE SIGMA FACTOR FECI-RELATED"/>
    <property type="match status" value="1"/>
</dbReference>
<keyword evidence="8" id="KW-1185">Reference proteome</keyword>
<evidence type="ECO:0000256" key="3">
    <source>
        <dbReference type="ARBA" id="ARBA00023082"/>
    </source>
</evidence>
<dbReference type="GO" id="GO:0006352">
    <property type="term" value="P:DNA-templated transcription initiation"/>
    <property type="evidence" value="ECO:0007669"/>
    <property type="project" value="InterPro"/>
</dbReference>
<keyword evidence="4" id="KW-0804">Transcription</keyword>
<evidence type="ECO:0000259" key="6">
    <source>
        <dbReference type="Pfam" id="PF08281"/>
    </source>
</evidence>
<dbReference type="InterPro" id="IPR014284">
    <property type="entry name" value="RNA_pol_sigma-70_dom"/>
</dbReference>
<dbReference type="Pfam" id="PF04542">
    <property type="entry name" value="Sigma70_r2"/>
    <property type="match status" value="1"/>
</dbReference>
<dbReference type="PANTHER" id="PTHR43133">
    <property type="entry name" value="RNA POLYMERASE ECF-TYPE SIGMA FACTO"/>
    <property type="match status" value="1"/>
</dbReference>
<evidence type="ECO:0000313" key="8">
    <source>
        <dbReference type="Proteomes" id="UP000544872"/>
    </source>
</evidence>
<dbReference type="RefSeq" id="WP_184266308.1">
    <property type="nucleotide sequence ID" value="NZ_JACIIX010000023.1"/>
</dbReference>
<comment type="caution">
    <text evidence="7">The sequence shown here is derived from an EMBL/GenBank/DDBJ whole genome shotgun (WGS) entry which is preliminary data.</text>
</comment>
<evidence type="ECO:0000313" key="7">
    <source>
        <dbReference type="EMBL" id="MBB6212391.1"/>
    </source>
</evidence>
<comment type="similarity">
    <text evidence="1">Belongs to the sigma-70 factor family. ECF subfamily.</text>
</comment>